<evidence type="ECO:0000256" key="4">
    <source>
        <dbReference type="ARBA" id="ARBA00023002"/>
    </source>
</evidence>
<evidence type="ECO:0000256" key="6">
    <source>
        <dbReference type="SAM" id="Phobius"/>
    </source>
</evidence>
<feature type="domain" description="FAD-binding" evidence="7">
    <location>
        <begin position="176"/>
        <end position="465"/>
    </location>
</feature>
<dbReference type="InterPro" id="IPR050493">
    <property type="entry name" value="FAD-dep_Monooxygenase_BioMet"/>
</dbReference>
<comment type="caution">
    <text evidence="9">The sequence shown here is derived from an EMBL/GenBank/DDBJ whole genome shotgun (WGS) entry which is preliminary data.</text>
</comment>
<dbReference type="RefSeq" id="XP_016594441.1">
    <property type="nucleotide sequence ID" value="XM_016738116.1"/>
</dbReference>
<dbReference type="GO" id="GO:0004497">
    <property type="term" value="F:monooxygenase activity"/>
    <property type="evidence" value="ECO:0007669"/>
    <property type="project" value="UniProtKB-KW"/>
</dbReference>
<feature type="domain" description="DJ-1/PfpI" evidence="8">
    <location>
        <begin position="12"/>
        <end position="158"/>
    </location>
</feature>
<keyword evidence="6" id="KW-0812">Transmembrane</keyword>
<proteinExistence type="inferred from homology"/>
<keyword evidence="2" id="KW-0285">Flavoprotein</keyword>
<dbReference type="Gene3D" id="3.40.50.880">
    <property type="match status" value="1"/>
</dbReference>
<dbReference type="SUPFAM" id="SSF51905">
    <property type="entry name" value="FAD/NAD(P)-binding domain"/>
    <property type="match status" value="1"/>
</dbReference>
<keyword evidence="5" id="KW-0503">Monooxygenase</keyword>
<dbReference type="PANTHER" id="PTHR13789">
    <property type="entry name" value="MONOOXYGENASE"/>
    <property type="match status" value="1"/>
</dbReference>
<dbReference type="InterPro" id="IPR029062">
    <property type="entry name" value="Class_I_gatase-like"/>
</dbReference>
<feature type="transmembrane region" description="Helical" evidence="6">
    <location>
        <begin position="175"/>
        <end position="193"/>
    </location>
</feature>
<name>A0A0A2J9N3_PENEN</name>
<dbReference type="GeneID" id="27673535"/>
<sequence>MAFHRSALHAGFLVFDGVDVLDFAGPLEIFSHVHYGMDYTAPDPAFKLTTIGASDVISTSAAVKIIPDVSVAYARSKLDEFDILVVPGGPPSIVYALVKSNSEVLQIVKDFVRLPCEDSKRPRTILSICTGAHFLGACGLLSGLSATTHHLFLDDLRAICEREGRTEVVQARGRFAIVIVGAGIAGLAAAIALREKRHQMTVLEAAPQFSDIGAGIQVPPNSVQLLRQLGVYEPISKLATWPRSITLKRWENGANITKTPLYPRMDEVHGYPYFLIHRGDLHKVLLDRAYEVGAEIKVDAFVSEVNESASSVILKDGTVHRADLLIGADGIKSKVRKAVVTDRDVEIIQDPNCAYRTLIPGELLDRTRRPHHGVSHLQRSLINFVMCHPGSVPVGQPNGRASIDDMNERYKTWDPVICKLIALVPQCLKWRNAEIEKLETWVAKSGKVVLIGDSSHAMVAYMGQGPPWPWKTRLHLVNAWTMFP</sequence>
<dbReference type="EMBL" id="JQFZ01000287">
    <property type="protein sequence ID" value="KGO51501.1"/>
    <property type="molecule type" value="Genomic_DNA"/>
</dbReference>
<dbReference type="GO" id="GO:0071949">
    <property type="term" value="F:FAD binding"/>
    <property type="evidence" value="ECO:0007669"/>
    <property type="project" value="InterPro"/>
</dbReference>
<dbReference type="Pfam" id="PF01494">
    <property type="entry name" value="FAD_binding_3"/>
    <property type="match status" value="1"/>
</dbReference>
<dbReference type="SUPFAM" id="SSF52317">
    <property type="entry name" value="Class I glutamine amidotransferase-like"/>
    <property type="match status" value="1"/>
</dbReference>
<accession>A0A0A2J9N3</accession>
<evidence type="ECO:0000313" key="9">
    <source>
        <dbReference type="EMBL" id="KGO51501.1"/>
    </source>
</evidence>
<dbReference type="VEuPathDB" id="FungiDB:PEXP_030240"/>
<dbReference type="Gene3D" id="3.50.50.60">
    <property type="entry name" value="FAD/NAD(P)-binding domain"/>
    <property type="match status" value="1"/>
</dbReference>
<protein>
    <recommendedName>
        <fullName evidence="11">Monooxygenase, FAD-binding</fullName>
    </recommendedName>
</protein>
<comment type="similarity">
    <text evidence="1">Belongs to the paxM FAD-dependent monooxygenase family.</text>
</comment>
<dbReference type="InterPro" id="IPR002818">
    <property type="entry name" value="DJ-1/PfpI"/>
</dbReference>
<dbReference type="VEuPathDB" id="FungiDB:PEXP_034350"/>
<evidence type="ECO:0000256" key="3">
    <source>
        <dbReference type="ARBA" id="ARBA00022827"/>
    </source>
</evidence>
<keyword evidence="10" id="KW-1185">Reference proteome</keyword>
<reference evidence="9 10" key="1">
    <citation type="journal article" date="2015" name="Mol. Plant Microbe Interact.">
        <title>Genome, transcriptome, and functional analyses of Penicillium expansum provide new insights into secondary metabolism and pathogenicity.</title>
        <authorList>
            <person name="Ballester A.R."/>
            <person name="Marcet-Houben M."/>
            <person name="Levin E."/>
            <person name="Sela N."/>
            <person name="Selma-Lazaro C."/>
            <person name="Carmona L."/>
            <person name="Wisniewski M."/>
            <person name="Droby S."/>
            <person name="Gonzalez-Candelas L."/>
            <person name="Gabaldon T."/>
        </authorList>
    </citation>
    <scope>NUCLEOTIDE SEQUENCE [LARGE SCALE GENOMIC DNA]</scope>
    <source>
        <strain evidence="9 10">MD-8</strain>
    </source>
</reference>
<keyword evidence="4" id="KW-0560">Oxidoreductase</keyword>
<dbReference type="InterPro" id="IPR036188">
    <property type="entry name" value="FAD/NAD-bd_sf"/>
</dbReference>
<dbReference type="Proteomes" id="UP000030143">
    <property type="component" value="Unassembled WGS sequence"/>
</dbReference>
<dbReference type="PRINTS" id="PR00420">
    <property type="entry name" value="RNGMNOXGNASE"/>
</dbReference>
<dbReference type="Pfam" id="PF01965">
    <property type="entry name" value="DJ-1_PfpI"/>
    <property type="match status" value="1"/>
</dbReference>
<feature type="transmembrane region" description="Helical" evidence="6">
    <location>
        <begin position="125"/>
        <end position="146"/>
    </location>
</feature>
<keyword evidence="6" id="KW-0472">Membrane</keyword>
<dbReference type="HOGENOM" id="CLU_563923_0_0_1"/>
<organism evidence="9 10">
    <name type="scientific">Penicillium expansum</name>
    <name type="common">Blue mold rot fungus</name>
    <dbReference type="NCBI Taxonomy" id="27334"/>
    <lineage>
        <taxon>Eukaryota</taxon>
        <taxon>Fungi</taxon>
        <taxon>Dikarya</taxon>
        <taxon>Ascomycota</taxon>
        <taxon>Pezizomycotina</taxon>
        <taxon>Eurotiomycetes</taxon>
        <taxon>Eurotiomycetidae</taxon>
        <taxon>Eurotiales</taxon>
        <taxon>Aspergillaceae</taxon>
        <taxon>Penicillium</taxon>
    </lineage>
</organism>
<keyword evidence="6" id="KW-1133">Transmembrane helix</keyword>
<dbReference type="PANTHER" id="PTHR13789:SF147">
    <property type="entry name" value="PUTATIVE (AFU_ORTHOLOGUE AFUA_2G01950)-RELATED"/>
    <property type="match status" value="1"/>
</dbReference>
<evidence type="ECO:0000256" key="1">
    <source>
        <dbReference type="ARBA" id="ARBA00007992"/>
    </source>
</evidence>
<dbReference type="InterPro" id="IPR002938">
    <property type="entry name" value="FAD-bd"/>
</dbReference>
<evidence type="ECO:0000313" key="10">
    <source>
        <dbReference type="Proteomes" id="UP000030143"/>
    </source>
</evidence>
<gene>
    <name evidence="9" type="ORF">PEX2_008390</name>
</gene>
<evidence type="ECO:0000256" key="5">
    <source>
        <dbReference type="ARBA" id="ARBA00023033"/>
    </source>
</evidence>
<dbReference type="STRING" id="27334.A0A0A2J9N3"/>
<keyword evidence="3" id="KW-0274">FAD</keyword>
<dbReference type="AlphaFoldDB" id="A0A0A2J9N3"/>
<evidence type="ECO:0000259" key="8">
    <source>
        <dbReference type="Pfam" id="PF01965"/>
    </source>
</evidence>
<evidence type="ECO:0000256" key="2">
    <source>
        <dbReference type="ARBA" id="ARBA00022630"/>
    </source>
</evidence>
<evidence type="ECO:0000259" key="7">
    <source>
        <dbReference type="Pfam" id="PF01494"/>
    </source>
</evidence>
<evidence type="ECO:0008006" key="11">
    <source>
        <dbReference type="Google" id="ProtNLM"/>
    </source>
</evidence>